<gene>
    <name evidence="4" type="ORF">M9458_021520</name>
</gene>
<feature type="non-terminal residue" evidence="4">
    <location>
        <position position="1"/>
    </location>
</feature>
<evidence type="ECO:0000256" key="2">
    <source>
        <dbReference type="ARBA" id="ARBA00023054"/>
    </source>
</evidence>
<name>A0ABD0Q7A4_CIRMR</name>
<evidence type="ECO:0000313" key="4">
    <source>
        <dbReference type="EMBL" id="KAL0182145.1"/>
    </source>
</evidence>
<dbReference type="AlphaFoldDB" id="A0ABD0Q7A4"/>
<organism evidence="4 5">
    <name type="scientific">Cirrhinus mrigala</name>
    <name type="common">Mrigala</name>
    <dbReference type="NCBI Taxonomy" id="683832"/>
    <lineage>
        <taxon>Eukaryota</taxon>
        <taxon>Metazoa</taxon>
        <taxon>Chordata</taxon>
        <taxon>Craniata</taxon>
        <taxon>Vertebrata</taxon>
        <taxon>Euteleostomi</taxon>
        <taxon>Actinopterygii</taxon>
        <taxon>Neopterygii</taxon>
        <taxon>Teleostei</taxon>
        <taxon>Ostariophysi</taxon>
        <taxon>Cypriniformes</taxon>
        <taxon>Cyprinidae</taxon>
        <taxon>Labeoninae</taxon>
        <taxon>Labeonini</taxon>
        <taxon>Cirrhinus</taxon>
    </lineage>
</organism>
<evidence type="ECO:0000259" key="3">
    <source>
        <dbReference type="PROSITE" id="PS51842"/>
    </source>
</evidence>
<reference evidence="4 5" key="1">
    <citation type="submission" date="2024-05" db="EMBL/GenBank/DDBJ databases">
        <title>Genome sequencing and assembly of Indian major carp, Cirrhinus mrigala (Hamilton, 1822).</title>
        <authorList>
            <person name="Mohindra V."/>
            <person name="Chowdhury L.M."/>
            <person name="Lal K."/>
            <person name="Jena J.K."/>
        </authorList>
    </citation>
    <scope>NUCLEOTIDE SEQUENCE [LARGE SCALE GENOMIC DNA]</scope>
    <source>
        <strain evidence="4">CM1030</strain>
        <tissue evidence="4">Blood</tissue>
    </source>
</reference>
<proteinExistence type="predicted"/>
<keyword evidence="1" id="KW-0403">Intermediate filament</keyword>
<dbReference type="Pfam" id="PF00038">
    <property type="entry name" value="Filament"/>
    <property type="match status" value="1"/>
</dbReference>
<dbReference type="PANTHER" id="PTHR23239:SF351">
    <property type="entry name" value="KERATIN, TYPE I CYTOSKELETAL 18"/>
    <property type="match status" value="1"/>
</dbReference>
<keyword evidence="2" id="KW-0175">Coiled coil</keyword>
<evidence type="ECO:0000313" key="5">
    <source>
        <dbReference type="Proteomes" id="UP001529510"/>
    </source>
</evidence>
<feature type="domain" description="IF rod" evidence="3">
    <location>
        <begin position="1"/>
        <end position="70"/>
    </location>
</feature>
<dbReference type="PROSITE" id="PS51842">
    <property type="entry name" value="IF_ROD_2"/>
    <property type="match status" value="1"/>
</dbReference>
<dbReference type="EMBL" id="JAMKFB020000010">
    <property type="protein sequence ID" value="KAL0182145.1"/>
    <property type="molecule type" value="Genomic_DNA"/>
</dbReference>
<evidence type="ECO:0000256" key="1">
    <source>
        <dbReference type="ARBA" id="ARBA00022754"/>
    </source>
</evidence>
<sequence length="70" mass="7964">EIDSLRARIAQEEVSVEVDAARGPELGTVLSDLRSQYEGIVQKNKEEAENWYRKKGQNQYNGCQLPLRVS</sequence>
<protein>
    <recommendedName>
        <fullName evidence="3">IF rod domain-containing protein</fullName>
    </recommendedName>
</protein>
<dbReference type="PANTHER" id="PTHR23239">
    <property type="entry name" value="INTERMEDIATE FILAMENT"/>
    <property type="match status" value="1"/>
</dbReference>
<dbReference type="InterPro" id="IPR002957">
    <property type="entry name" value="Keratin_I"/>
</dbReference>
<dbReference type="Gene3D" id="1.20.5.500">
    <property type="entry name" value="Single helix bin"/>
    <property type="match status" value="1"/>
</dbReference>
<dbReference type="InterPro" id="IPR039008">
    <property type="entry name" value="IF_rod_dom"/>
</dbReference>
<comment type="caution">
    <text evidence="4">The sequence shown here is derived from an EMBL/GenBank/DDBJ whole genome shotgun (WGS) entry which is preliminary data.</text>
</comment>
<dbReference type="Proteomes" id="UP001529510">
    <property type="component" value="Unassembled WGS sequence"/>
</dbReference>
<dbReference type="GO" id="GO:0005882">
    <property type="term" value="C:intermediate filament"/>
    <property type="evidence" value="ECO:0007669"/>
    <property type="project" value="UniProtKB-KW"/>
</dbReference>
<accession>A0ABD0Q7A4</accession>
<keyword evidence="5" id="KW-1185">Reference proteome</keyword>